<dbReference type="Proteomes" id="UP001464891">
    <property type="component" value="Unassembled WGS sequence"/>
</dbReference>
<evidence type="ECO:0000313" key="4">
    <source>
        <dbReference type="Proteomes" id="UP001464891"/>
    </source>
</evidence>
<feature type="domain" description="PET hydrolase/cutinase-like" evidence="2">
    <location>
        <begin position="47"/>
        <end position="171"/>
    </location>
</feature>
<dbReference type="InterPro" id="IPR041127">
    <property type="entry name" value="PET_hydrolase/cutinase-like"/>
</dbReference>
<dbReference type="NCBIfam" id="TIGR02595">
    <property type="entry name" value="PEP_CTERM"/>
    <property type="match status" value="1"/>
</dbReference>
<dbReference type="EMBL" id="JAMPKM010000026">
    <property type="protein sequence ID" value="MEP0820335.1"/>
    <property type="molecule type" value="Genomic_DNA"/>
</dbReference>
<dbReference type="PANTHER" id="PTHR33428">
    <property type="entry name" value="CHLOROPHYLLASE-2, CHLOROPLASTIC"/>
    <property type="match status" value="1"/>
</dbReference>
<gene>
    <name evidence="3" type="ORF">NC998_24865</name>
</gene>
<protein>
    <submittedName>
        <fullName evidence="3">Alpha/beta hydrolase</fullName>
    </submittedName>
</protein>
<keyword evidence="4" id="KW-1185">Reference proteome</keyword>
<dbReference type="Pfam" id="PF12740">
    <property type="entry name" value="PETase"/>
    <property type="match status" value="1"/>
</dbReference>
<evidence type="ECO:0000259" key="1">
    <source>
        <dbReference type="Pfam" id="PF07589"/>
    </source>
</evidence>
<dbReference type="PANTHER" id="PTHR33428:SF14">
    <property type="entry name" value="CARBOXYLESTERASE TYPE B DOMAIN-CONTAINING PROTEIN"/>
    <property type="match status" value="1"/>
</dbReference>
<dbReference type="Gene3D" id="3.40.50.1820">
    <property type="entry name" value="alpha/beta hydrolase"/>
    <property type="match status" value="1"/>
</dbReference>
<comment type="caution">
    <text evidence="3">The sequence shown here is derived from an EMBL/GenBank/DDBJ whole genome shotgun (WGS) entry which is preliminary data.</text>
</comment>
<dbReference type="Pfam" id="PF07589">
    <property type="entry name" value="PEP-CTERM"/>
    <property type="match status" value="1"/>
</dbReference>
<dbReference type="RefSeq" id="WP_190441408.1">
    <property type="nucleotide sequence ID" value="NZ_JAMPKM010000026.1"/>
</dbReference>
<feature type="domain" description="Ice-binding protein C-terminal" evidence="1">
    <location>
        <begin position="326"/>
        <end position="350"/>
    </location>
</feature>
<organism evidence="3 4">
    <name type="scientific">Trichocoleus desertorum GB2-A4</name>
    <dbReference type="NCBI Taxonomy" id="2933944"/>
    <lineage>
        <taxon>Bacteria</taxon>
        <taxon>Bacillati</taxon>
        <taxon>Cyanobacteriota</taxon>
        <taxon>Cyanophyceae</taxon>
        <taxon>Leptolyngbyales</taxon>
        <taxon>Trichocoleusaceae</taxon>
        <taxon>Trichocoleus</taxon>
    </lineage>
</organism>
<evidence type="ECO:0000259" key="2">
    <source>
        <dbReference type="Pfam" id="PF12740"/>
    </source>
</evidence>
<evidence type="ECO:0000313" key="3">
    <source>
        <dbReference type="EMBL" id="MEP0820335.1"/>
    </source>
</evidence>
<dbReference type="InterPro" id="IPR029058">
    <property type="entry name" value="AB_hydrolase_fold"/>
</dbReference>
<name>A0ABV0JF22_9CYAN</name>
<dbReference type="PROSITE" id="PS51257">
    <property type="entry name" value="PROKAR_LIPOPROTEIN"/>
    <property type="match status" value="1"/>
</dbReference>
<accession>A0ABV0JF22</accession>
<reference evidence="3 4" key="1">
    <citation type="submission" date="2022-04" db="EMBL/GenBank/DDBJ databases">
        <title>Positive selection, recombination, and allopatry shape intraspecific diversity of widespread and dominant cyanobacteria.</title>
        <authorList>
            <person name="Wei J."/>
            <person name="Shu W."/>
            <person name="Hu C."/>
        </authorList>
    </citation>
    <scope>NUCLEOTIDE SEQUENCE [LARGE SCALE GENOMIC DNA]</scope>
    <source>
        <strain evidence="3 4">GB2-A4</strain>
    </source>
</reference>
<proteinExistence type="predicted"/>
<dbReference type="SUPFAM" id="SSF53474">
    <property type="entry name" value="alpha/beta-Hydrolases"/>
    <property type="match status" value="1"/>
</dbReference>
<keyword evidence="3" id="KW-0378">Hydrolase</keyword>
<dbReference type="InterPro" id="IPR013424">
    <property type="entry name" value="Ice-binding_C"/>
</dbReference>
<sequence length="352" mass="37344">MIKAIQMQPSIAVIGSACLALGMGLPAVALSPKPVFDRVDRFSTNLPTATGADEADIYYPVSSPNASVDSLPVVLLLQGALVDKADYTNFASQVAQYGFAVIVPNHIRTATDPVTGQAFTGFFPEQQQVNEVLAYATAANTNTASPLANLLNPNKLGLIGHSLGGAVGLSAIQDICFPFLCTGRFSRPPELMAGVFYGSTFRDPRFGGMIPPIENDGIPVALIAGDRDGVVGNFAAVEETYEQIQDSPKALVTIQGANHYGITNEDSLRDPVRPTLDQDIATETIARWSGLFLRASLLNDSGALDYIYNQGDGLDENVSVTSEVATVPEPTSLVGILAFGVLGTARRLKRRQ</sequence>
<dbReference type="GO" id="GO:0016787">
    <property type="term" value="F:hydrolase activity"/>
    <property type="evidence" value="ECO:0007669"/>
    <property type="project" value="UniProtKB-KW"/>
</dbReference>